<dbReference type="EMBL" id="BKCJ011478147">
    <property type="protein sequence ID" value="GFD36909.1"/>
    <property type="molecule type" value="Genomic_DNA"/>
</dbReference>
<name>A0A699VRG7_TANCI</name>
<feature type="non-terminal residue" evidence="2">
    <location>
        <position position="1"/>
    </location>
</feature>
<accession>A0A699VRG7</accession>
<feature type="non-terminal residue" evidence="2">
    <location>
        <position position="104"/>
    </location>
</feature>
<protein>
    <submittedName>
        <fullName evidence="2">Uncharacterized protein</fullName>
    </submittedName>
</protein>
<dbReference type="AlphaFoldDB" id="A0A699VRG7"/>
<sequence length="104" mass="12365">EAERAKRQGIILEKEQVKKQKVSEEAPEPKTPTEEVGEDKIKEVMQLVPVEDVTACYQFFVDLLRQLDREDLNHLWTMVKEYLSIRPASNDKEMELWVELKRMY</sequence>
<proteinExistence type="predicted"/>
<comment type="caution">
    <text evidence="2">The sequence shown here is derived from an EMBL/GenBank/DDBJ whole genome shotgun (WGS) entry which is preliminary data.</text>
</comment>
<reference evidence="2" key="1">
    <citation type="journal article" date="2019" name="Sci. Rep.">
        <title>Draft genome of Tanacetum cinerariifolium, the natural source of mosquito coil.</title>
        <authorList>
            <person name="Yamashiro T."/>
            <person name="Shiraishi A."/>
            <person name="Satake H."/>
            <person name="Nakayama K."/>
        </authorList>
    </citation>
    <scope>NUCLEOTIDE SEQUENCE</scope>
</reference>
<evidence type="ECO:0000313" key="2">
    <source>
        <dbReference type="EMBL" id="GFD36909.1"/>
    </source>
</evidence>
<gene>
    <name evidence="2" type="ORF">Tci_908878</name>
</gene>
<feature type="region of interest" description="Disordered" evidence="1">
    <location>
        <begin position="16"/>
        <end position="37"/>
    </location>
</feature>
<organism evidence="2">
    <name type="scientific">Tanacetum cinerariifolium</name>
    <name type="common">Dalmatian daisy</name>
    <name type="synonym">Chrysanthemum cinerariifolium</name>
    <dbReference type="NCBI Taxonomy" id="118510"/>
    <lineage>
        <taxon>Eukaryota</taxon>
        <taxon>Viridiplantae</taxon>
        <taxon>Streptophyta</taxon>
        <taxon>Embryophyta</taxon>
        <taxon>Tracheophyta</taxon>
        <taxon>Spermatophyta</taxon>
        <taxon>Magnoliopsida</taxon>
        <taxon>eudicotyledons</taxon>
        <taxon>Gunneridae</taxon>
        <taxon>Pentapetalae</taxon>
        <taxon>asterids</taxon>
        <taxon>campanulids</taxon>
        <taxon>Asterales</taxon>
        <taxon>Asteraceae</taxon>
        <taxon>Asteroideae</taxon>
        <taxon>Anthemideae</taxon>
        <taxon>Anthemidinae</taxon>
        <taxon>Tanacetum</taxon>
    </lineage>
</organism>
<evidence type="ECO:0000256" key="1">
    <source>
        <dbReference type="SAM" id="MobiDB-lite"/>
    </source>
</evidence>